<keyword evidence="2" id="KW-0805">Transcription regulation</keyword>
<evidence type="ECO:0000256" key="5">
    <source>
        <dbReference type="ARBA" id="ARBA00023242"/>
    </source>
</evidence>
<dbReference type="PANTHER" id="PTHR31221:SF193">
    <property type="entry name" value="WRKY TRANSCRIPTION FACTOR PROTEIN 1-RELATED"/>
    <property type="match status" value="1"/>
</dbReference>
<dbReference type="GO" id="GO:0043565">
    <property type="term" value="F:sequence-specific DNA binding"/>
    <property type="evidence" value="ECO:0007669"/>
    <property type="project" value="InterPro"/>
</dbReference>
<protein>
    <submittedName>
        <fullName evidence="8">Probable WRKY transcription factor 20</fullName>
    </submittedName>
</protein>
<dbReference type="AlphaFoldDB" id="A0A830BNS6"/>
<feature type="domain" description="WRKY" evidence="7">
    <location>
        <begin position="298"/>
        <end position="363"/>
    </location>
</feature>
<dbReference type="EMBL" id="BMAC01000067">
    <property type="protein sequence ID" value="GFP83651.1"/>
    <property type="molecule type" value="Genomic_DNA"/>
</dbReference>
<sequence>MEENSGSLPNSYSNTQHSYFDNAGADVASAPDHTDGVGSGGWSSRASAVGSIGLGGSDCDLIPRYVLISNEHKGIYDDVRAETSPTTGSLSKPLFMHGSDENSLGKSCTSSCKVGERTSNSFEFKFHTELTSSLGFSSLTIPAGLKQHGPLGQVQAQSILQFSPHPVVSSSYQKDIISITTSDRTSDDEIKDSHDHPKPASRRLNPGALTSINEEKFDNDFSFTGQDDKSNINSIEPNVSPALSPQQANEAAQTQNINDDDIDEDDPFSKRRKMEDGSDFAPVVKPIREPRVVVQTVSEVDILDDGYRWRKYGQKVVRGNPNPRSYYKCTSPECPVRKHVERASHDPKAVITSYEGKHDHDLPTAKNNIHAFSGTVSSHVGNSNITTREESGSLSLGLGVRSLYMLKKLSEDKFTRIIRV</sequence>
<dbReference type="InterPro" id="IPR044810">
    <property type="entry name" value="WRKY_plant"/>
</dbReference>
<comment type="caution">
    <text evidence="8">The sequence shown here is derived from an EMBL/GenBank/DDBJ whole genome shotgun (WGS) entry which is preliminary data.</text>
</comment>
<dbReference type="SMART" id="SM00774">
    <property type="entry name" value="WRKY"/>
    <property type="match status" value="1"/>
</dbReference>
<evidence type="ECO:0000256" key="3">
    <source>
        <dbReference type="ARBA" id="ARBA00023125"/>
    </source>
</evidence>
<dbReference type="Proteomes" id="UP000653305">
    <property type="component" value="Unassembled WGS sequence"/>
</dbReference>
<dbReference type="GO" id="GO:0005634">
    <property type="term" value="C:nucleus"/>
    <property type="evidence" value="ECO:0007669"/>
    <property type="project" value="UniProtKB-SubCell"/>
</dbReference>
<name>A0A830BNS6_9LAMI</name>
<gene>
    <name evidence="8" type="ORF">PHJA_000508600</name>
</gene>
<proteinExistence type="predicted"/>
<evidence type="ECO:0000256" key="1">
    <source>
        <dbReference type="ARBA" id="ARBA00004123"/>
    </source>
</evidence>
<dbReference type="PANTHER" id="PTHR31221">
    <property type="entry name" value="WRKY TRANSCRIPTION FACTOR PROTEIN 1-RELATED"/>
    <property type="match status" value="1"/>
</dbReference>
<organism evidence="8 9">
    <name type="scientific">Phtheirospermum japonicum</name>
    <dbReference type="NCBI Taxonomy" id="374723"/>
    <lineage>
        <taxon>Eukaryota</taxon>
        <taxon>Viridiplantae</taxon>
        <taxon>Streptophyta</taxon>
        <taxon>Embryophyta</taxon>
        <taxon>Tracheophyta</taxon>
        <taxon>Spermatophyta</taxon>
        <taxon>Magnoliopsida</taxon>
        <taxon>eudicotyledons</taxon>
        <taxon>Gunneridae</taxon>
        <taxon>Pentapetalae</taxon>
        <taxon>asterids</taxon>
        <taxon>lamiids</taxon>
        <taxon>Lamiales</taxon>
        <taxon>Orobanchaceae</taxon>
        <taxon>Orobanchaceae incertae sedis</taxon>
        <taxon>Phtheirospermum</taxon>
    </lineage>
</organism>
<dbReference type="FunFam" id="2.20.25.80:FF:000001">
    <property type="entry name" value="WRKY transcription factor 33"/>
    <property type="match status" value="1"/>
</dbReference>
<feature type="compositionally biased region" description="Polar residues" evidence="6">
    <location>
        <begin position="221"/>
        <end position="255"/>
    </location>
</feature>
<feature type="region of interest" description="Disordered" evidence="6">
    <location>
        <begin position="180"/>
        <end position="277"/>
    </location>
</feature>
<dbReference type="Gene3D" id="2.20.25.80">
    <property type="entry name" value="WRKY domain"/>
    <property type="match status" value="1"/>
</dbReference>
<dbReference type="PROSITE" id="PS50811">
    <property type="entry name" value="WRKY"/>
    <property type="match status" value="1"/>
</dbReference>
<feature type="compositionally biased region" description="Basic and acidic residues" evidence="6">
    <location>
        <begin position="184"/>
        <end position="198"/>
    </location>
</feature>
<evidence type="ECO:0000256" key="4">
    <source>
        <dbReference type="ARBA" id="ARBA00023163"/>
    </source>
</evidence>
<keyword evidence="5" id="KW-0539">Nucleus</keyword>
<dbReference type="InterPro" id="IPR036576">
    <property type="entry name" value="WRKY_dom_sf"/>
</dbReference>
<evidence type="ECO:0000313" key="9">
    <source>
        <dbReference type="Proteomes" id="UP000653305"/>
    </source>
</evidence>
<accession>A0A830BNS6</accession>
<reference evidence="8" key="1">
    <citation type="submission" date="2020-07" db="EMBL/GenBank/DDBJ databases">
        <title>Ethylene signaling mediates host invasion by parasitic plants.</title>
        <authorList>
            <person name="Yoshida S."/>
        </authorList>
    </citation>
    <scope>NUCLEOTIDE SEQUENCE</scope>
    <source>
        <strain evidence="8">Okayama</strain>
    </source>
</reference>
<evidence type="ECO:0000313" key="8">
    <source>
        <dbReference type="EMBL" id="GFP83651.1"/>
    </source>
</evidence>
<dbReference type="OrthoDB" id="693960at2759"/>
<evidence type="ECO:0000256" key="6">
    <source>
        <dbReference type="SAM" id="MobiDB-lite"/>
    </source>
</evidence>
<feature type="compositionally biased region" description="Basic and acidic residues" evidence="6">
    <location>
        <begin position="267"/>
        <end position="276"/>
    </location>
</feature>
<comment type="subcellular location">
    <subcellularLocation>
        <location evidence="1">Nucleus</location>
    </subcellularLocation>
</comment>
<dbReference type="InterPro" id="IPR003657">
    <property type="entry name" value="WRKY_dom"/>
</dbReference>
<keyword evidence="9" id="KW-1185">Reference proteome</keyword>
<dbReference type="SUPFAM" id="SSF118290">
    <property type="entry name" value="WRKY DNA-binding domain"/>
    <property type="match status" value="1"/>
</dbReference>
<evidence type="ECO:0000259" key="7">
    <source>
        <dbReference type="PROSITE" id="PS50811"/>
    </source>
</evidence>
<dbReference type="GO" id="GO:0003700">
    <property type="term" value="F:DNA-binding transcription factor activity"/>
    <property type="evidence" value="ECO:0007669"/>
    <property type="project" value="InterPro"/>
</dbReference>
<keyword evidence="3" id="KW-0238">DNA-binding</keyword>
<keyword evidence="4" id="KW-0804">Transcription</keyword>
<dbReference type="Pfam" id="PF03106">
    <property type="entry name" value="WRKY"/>
    <property type="match status" value="1"/>
</dbReference>
<evidence type="ECO:0000256" key="2">
    <source>
        <dbReference type="ARBA" id="ARBA00023015"/>
    </source>
</evidence>